<organism evidence="1">
    <name type="scientific">Anopheles braziliensis</name>
    <dbReference type="NCBI Taxonomy" id="58242"/>
    <lineage>
        <taxon>Eukaryota</taxon>
        <taxon>Metazoa</taxon>
        <taxon>Ecdysozoa</taxon>
        <taxon>Arthropoda</taxon>
        <taxon>Hexapoda</taxon>
        <taxon>Insecta</taxon>
        <taxon>Pterygota</taxon>
        <taxon>Neoptera</taxon>
        <taxon>Endopterygota</taxon>
        <taxon>Diptera</taxon>
        <taxon>Nematocera</taxon>
        <taxon>Culicoidea</taxon>
        <taxon>Culicidae</taxon>
        <taxon>Anophelinae</taxon>
        <taxon>Anopheles</taxon>
    </lineage>
</organism>
<proteinExistence type="predicted"/>
<evidence type="ECO:0000313" key="1">
    <source>
        <dbReference type="EMBL" id="MBW32365.1"/>
    </source>
</evidence>
<sequence>MTTMKFVVGPVLSSCQSLASRLAVSAECWPLLSFSWYERSISFNLLISSSFVCSSSSLLRSAISLFFISKLM</sequence>
<accession>A0A2M3ZV45</accession>
<name>A0A2M3ZV45_9DIPT</name>
<dbReference type="AlphaFoldDB" id="A0A2M3ZV45"/>
<reference evidence="1" key="1">
    <citation type="submission" date="2018-01" db="EMBL/GenBank/DDBJ databases">
        <title>An insight into the sialome of Amazonian anophelines.</title>
        <authorList>
            <person name="Ribeiro J.M."/>
            <person name="Scarpassa V."/>
            <person name="Calvo E."/>
        </authorList>
    </citation>
    <scope>NUCLEOTIDE SEQUENCE</scope>
    <source>
        <tissue evidence="1">Salivary glands</tissue>
    </source>
</reference>
<dbReference type="EMBL" id="GGFM01011614">
    <property type="protein sequence ID" value="MBW32365.1"/>
    <property type="molecule type" value="Transcribed_RNA"/>
</dbReference>
<protein>
    <submittedName>
        <fullName evidence="1">Putative secreted peptide</fullName>
    </submittedName>
</protein>